<keyword evidence="2" id="KW-0560">Oxidoreductase</keyword>
<dbReference type="PANTHER" id="PTHR45024">
    <property type="entry name" value="DEHYDROGENASES, SHORT CHAIN"/>
    <property type="match status" value="1"/>
</dbReference>
<sequence length="297" mass="31973">MGLLDNKSAIVTGGGRGIGRGHCLSLAKSGASVLINDIDIDEAKKVANEIKNIGGIAHTSSQDISSRQGAENLINECLEKLNSIDILVNNAGILRDKSFLKMTDEDFDAVWNTHVKGTFWCSQLVSLVMKDQGNGGSIVNTTSGAHFGNFGQTNYSAAKGAIASMTYTWSIELAKYGIRVNAIGPTGTTRMSETFQSSKNTNVDKFPYIDPTLNGPLVVFLSSEKAFNISGQVFGCGGDRLALMIQPHYGKTLTKDGGWSIKDIEETLPKDLLPEFGNLGMLSMPYPFFDGVYPQKS</sequence>
<protein>
    <recommendedName>
        <fullName evidence="3">Ketoreductase domain-containing protein</fullName>
    </recommendedName>
</protein>
<dbReference type="FunFam" id="3.40.50.720:FF:000084">
    <property type="entry name" value="Short-chain dehydrogenase reductase"/>
    <property type="match status" value="1"/>
</dbReference>
<dbReference type="SUPFAM" id="SSF51735">
    <property type="entry name" value="NAD(P)-binding Rossmann-fold domains"/>
    <property type="match status" value="1"/>
</dbReference>
<accession>A0A381XM66</accession>
<evidence type="ECO:0000256" key="1">
    <source>
        <dbReference type="ARBA" id="ARBA00006484"/>
    </source>
</evidence>
<evidence type="ECO:0000259" key="3">
    <source>
        <dbReference type="SMART" id="SM00822"/>
    </source>
</evidence>
<dbReference type="PRINTS" id="PR00081">
    <property type="entry name" value="GDHRDH"/>
</dbReference>
<dbReference type="InterPro" id="IPR036291">
    <property type="entry name" value="NAD(P)-bd_dom_sf"/>
</dbReference>
<dbReference type="InterPro" id="IPR051687">
    <property type="entry name" value="Peroxisomal_Beta-Oxidation"/>
</dbReference>
<dbReference type="AlphaFoldDB" id="A0A381XM66"/>
<proteinExistence type="inferred from homology"/>
<evidence type="ECO:0000313" key="4">
    <source>
        <dbReference type="EMBL" id="SVA65700.1"/>
    </source>
</evidence>
<name>A0A381XM66_9ZZZZ</name>
<comment type="similarity">
    <text evidence="1">Belongs to the short-chain dehydrogenases/reductases (SDR) family.</text>
</comment>
<reference evidence="4" key="1">
    <citation type="submission" date="2018-05" db="EMBL/GenBank/DDBJ databases">
        <authorList>
            <person name="Lanie J.A."/>
            <person name="Ng W.-L."/>
            <person name="Kazmierczak K.M."/>
            <person name="Andrzejewski T.M."/>
            <person name="Davidsen T.M."/>
            <person name="Wayne K.J."/>
            <person name="Tettelin H."/>
            <person name="Glass J.I."/>
            <person name="Rusch D."/>
            <person name="Podicherti R."/>
            <person name="Tsui H.-C.T."/>
            <person name="Winkler M.E."/>
        </authorList>
    </citation>
    <scope>NUCLEOTIDE SEQUENCE</scope>
</reference>
<evidence type="ECO:0000256" key="2">
    <source>
        <dbReference type="ARBA" id="ARBA00023002"/>
    </source>
</evidence>
<dbReference type="PRINTS" id="PR00080">
    <property type="entry name" value="SDRFAMILY"/>
</dbReference>
<feature type="domain" description="Ketoreductase" evidence="3">
    <location>
        <begin position="7"/>
        <end position="186"/>
    </location>
</feature>
<dbReference type="EMBL" id="UINC01015634">
    <property type="protein sequence ID" value="SVA65700.1"/>
    <property type="molecule type" value="Genomic_DNA"/>
</dbReference>
<dbReference type="GO" id="GO:0016491">
    <property type="term" value="F:oxidoreductase activity"/>
    <property type="evidence" value="ECO:0007669"/>
    <property type="project" value="UniProtKB-KW"/>
</dbReference>
<gene>
    <name evidence="4" type="ORF">METZ01_LOCUS118554</name>
</gene>
<dbReference type="PANTHER" id="PTHR45024:SF2">
    <property type="entry name" value="SCP2 DOMAIN-CONTAINING PROTEIN"/>
    <property type="match status" value="1"/>
</dbReference>
<dbReference type="InterPro" id="IPR057326">
    <property type="entry name" value="KR_dom"/>
</dbReference>
<dbReference type="SMART" id="SM00822">
    <property type="entry name" value="PKS_KR"/>
    <property type="match status" value="1"/>
</dbReference>
<dbReference type="Gene3D" id="3.40.50.720">
    <property type="entry name" value="NAD(P)-binding Rossmann-like Domain"/>
    <property type="match status" value="1"/>
</dbReference>
<dbReference type="InterPro" id="IPR002347">
    <property type="entry name" value="SDR_fam"/>
</dbReference>
<organism evidence="4">
    <name type="scientific">marine metagenome</name>
    <dbReference type="NCBI Taxonomy" id="408172"/>
    <lineage>
        <taxon>unclassified sequences</taxon>
        <taxon>metagenomes</taxon>
        <taxon>ecological metagenomes</taxon>
    </lineage>
</organism>
<dbReference type="Pfam" id="PF00106">
    <property type="entry name" value="adh_short"/>
    <property type="match status" value="1"/>
</dbReference>